<proteinExistence type="predicted"/>
<keyword evidence="2" id="KW-1185">Reference proteome</keyword>
<reference evidence="1 2" key="1">
    <citation type="submission" date="2017-08" db="EMBL/GenBank/DDBJ databases">
        <authorList>
            <person name="de Groot N.N."/>
        </authorList>
    </citation>
    <scope>NUCLEOTIDE SEQUENCE [LARGE SCALE GENOMIC DNA]</scope>
    <source>
        <strain evidence="1 2">USBA 352</strain>
    </source>
</reference>
<evidence type="ECO:0000313" key="1">
    <source>
        <dbReference type="EMBL" id="SOB89150.1"/>
    </source>
</evidence>
<evidence type="ECO:0008006" key="3">
    <source>
        <dbReference type="Google" id="ProtNLM"/>
    </source>
</evidence>
<name>A0A285R4X3_9HYPH</name>
<dbReference type="InterPro" id="IPR016181">
    <property type="entry name" value="Acyl_CoA_acyltransferase"/>
</dbReference>
<sequence>MDILSGYDAVSKMKASILSAGCGSLEVGYEISDFERICQSFPKGRLGEHFSRRLNTLPPNRLIWIVAKDRAGRPVAAAAARFDDIKGWDLERFISEYWTRIYTDENGDPIEIIPMSLEHARGISGPWVYLGEGFVAEDFRGKKISSNLIRILIILAFNEFRPNLLYGWMRPPLIKIGVNTNWGFHNTIYPGLLWKKAPHQLDLHDLAFVSCDARGVGRLSQRFSGSSLE</sequence>
<dbReference type="SUPFAM" id="SSF55729">
    <property type="entry name" value="Acyl-CoA N-acyltransferases (Nat)"/>
    <property type="match status" value="1"/>
</dbReference>
<protein>
    <recommendedName>
        <fullName evidence="3">N-acetyltransferase domain-containing protein</fullName>
    </recommendedName>
</protein>
<accession>A0A285R4X3</accession>
<gene>
    <name evidence="1" type="ORF">SAMN05421512_10158</name>
</gene>
<dbReference type="Proteomes" id="UP000219331">
    <property type="component" value="Unassembled WGS sequence"/>
</dbReference>
<dbReference type="EMBL" id="OBML01000001">
    <property type="protein sequence ID" value="SOB89150.1"/>
    <property type="molecule type" value="Genomic_DNA"/>
</dbReference>
<evidence type="ECO:0000313" key="2">
    <source>
        <dbReference type="Proteomes" id="UP000219331"/>
    </source>
</evidence>
<organism evidence="1 2">
    <name type="scientific">Stappia indica</name>
    <dbReference type="NCBI Taxonomy" id="538381"/>
    <lineage>
        <taxon>Bacteria</taxon>
        <taxon>Pseudomonadati</taxon>
        <taxon>Pseudomonadota</taxon>
        <taxon>Alphaproteobacteria</taxon>
        <taxon>Hyphomicrobiales</taxon>
        <taxon>Stappiaceae</taxon>
        <taxon>Stappia</taxon>
    </lineage>
</organism>
<dbReference type="AlphaFoldDB" id="A0A285R4X3"/>